<name>G8C317_9MOLU</name>
<proteinExistence type="predicted"/>
<organism evidence="2">
    <name type="scientific">Candidatus Mycoplasma haematominutum 'Birmingham 1'</name>
    <dbReference type="NCBI Taxonomy" id="1116213"/>
    <lineage>
        <taxon>Bacteria</taxon>
        <taxon>Bacillati</taxon>
        <taxon>Mycoplasmatota</taxon>
        <taxon>Mollicutes</taxon>
        <taxon>Mycoplasmataceae</taxon>
        <taxon>Mycoplasma</taxon>
    </lineage>
</organism>
<protein>
    <submittedName>
        <fullName evidence="2">Uncharacterized protein</fullName>
    </submittedName>
</protein>
<feature type="compositionally biased region" description="Polar residues" evidence="1">
    <location>
        <begin position="137"/>
        <end position="146"/>
    </location>
</feature>
<accession>G8C317</accession>
<dbReference type="OrthoDB" id="399265at2"/>
<dbReference type="KEGG" id="mhb:MHM_01970"/>
<reference evidence="2" key="1">
    <citation type="submission" date="2011-11" db="EMBL/GenBank/DDBJ databases">
        <title>Complete genome sequence of Candidatus Mycoplasma haemominutum.</title>
        <authorList>
            <person name="Barker E.N."/>
            <person name="Darby A.C."/>
            <person name="Helps C.R."/>
            <person name="Peters I.R."/>
            <person name="Hughes M.A."/>
            <person name="Radford A.D."/>
            <person name="Novacco M."/>
            <person name="Boretti F."/>
            <person name="Hofmann-Lehmann R."/>
            <person name="Tasker S."/>
        </authorList>
    </citation>
    <scope>NUCLEOTIDE SEQUENCE</scope>
    <source>
        <strain evidence="2">Birmingham 1</strain>
    </source>
</reference>
<dbReference type="RefSeq" id="WP_015511580.1">
    <property type="nucleotide sequence ID" value="NC_021007.1"/>
</dbReference>
<sequence>MPAPSKLLTSLLFGTGLGAGPYGAAVVTGGMPTSAEVTQEREESKFGEICLLDEEMCKFMSDPTAHTDTKKEASATGGSDSSSKPWEKLSDDLLAERWDDVCVWGFHDQTLNNLAQCKPEKKSPASEASGGGAGSGNQDSTQASRR</sequence>
<dbReference type="HOGENOM" id="CLU_1773990_0_0_14"/>
<feature type="region of interest" description="Disordered" evidence="1">
    <location>
        <begin position="63"/>
        <end position="86"/>
    </location>
</feature>
<dbReference type="AlphaFoldDB" id="G8C317"/>
<evidence type="ECO:0000313" key="2">
    <source>
        <dbReference type="EMBL" id="CCE66715.1"/>
    </source>
</evidence>
<reference evidence="2" key="2">
    <citation type="submission" date="2011-11" db="EMBL/GenBank/DDBJ databases">
        <authorList>
            <person name="Barker E."/>
        </authorList>
    </citation>
    <scope>NUCLEOTIDE SEQUENCE</scope>
    <source>
        <strain evidence="2">Birmingham 1</strain>
    </source>
</reference>
<dbReference type="EMBL" id="HE613254">
    <property type="protein sequence ID" value="CCE66715.1"/>
    <property type="molecule type" value="Genomic_DNA"/>
</dbReference>
<dbReference type="PATRIC" id="fig|1116213.3.peg.208"/>
<evidence type="ECO:0000256" key="1">
    <source>
        <dbReference type="SAM" id="MobiDB-lite"/>
    </source>
</evidence>
<gene>
    <name evidence="2" type="ORF">MHM_01970</name>
</gene>
<feature type="region of interest" description="Disordered" evidence="1">
    <location>
        <begin position="116"/>
        <end position="146"/>
    </location>
</feature>